<proteinExistence type="inferred from homology"/>
<evidence type="ECO:0000313" key="9">
    <source>
        <dbReference type="EMBL" id="KEA64619.1"/>
    </source>
</evidence>
<feature type="transmembrane region" description="Helical" evidence="8">
    <location>
        <begin position="232"/>
        <end position="255"/>
    </location>
</feature>
<reference evidence="9 10" key="1">
    <citation type="submission" date="2014-04" db="EMBL/GenBank/DDBJ databases">
        <title>Marinobacterium kochiensis sp. nov., isolated from sediment sample collected from Kochi backwaters in Kerala, India.</title>
        <authorList>
            <person name="Singh A."/>
            <person name="Pinnaka A.K."/>
        </authorList>
    </citation>
    <scope>NUCLEOTIDE SEQUENCE [LARGE SCALE GENOMIC DNA]</scope>
    <source>
        <strain evidence="9 10">AK27</strain>
    </source>
</reference>
<evidence type="ECO:0000256" key="4">
    <source>
        <dbReference type="ARBA" id="ARBA00022475"/>
    </source>
</evidence>
<gene>
    <name evidence="9" type="ORF">ADIMK_1072</name>
</gene>
<evidence type="ECO:0000313" key="10">
    <source>
        <dbReference type="Proteomes" id="UP000028252"/>
    </source>
</evidence>
<dbReference type="PANTHER" id="PTHR36838">
    <property type="entry name" value="AUXIN EFFLUX CARRIER FAMILY PROTEIN"/>
    <property type="match status" value="1"/>
</dbReference>
<dbReference type="PATRIC" id="fig|1232683.4.peg.1062"/>
<dbReference type="STRING" id="1232683.ADIMK_1072"/>
<keyword evidence="10" id="KW-1185">Reference proteome</keyword>
<dbReference type="AlphaFoldDB" id="A0A081G1G4"/>
<feature type="transmembrane region" description="Helical" evidence="8">
    <location>
        <begin position="176"/>
        <end position="197"/>
    </location>
</feature>
<comment type="subcellular location">
    <subcellularLocation>
        <location evidence="1">Cell membrane</location>
        <topology evidence="1">Multi-pass membrane protein</topology>
    </subcellularLocation>
</comment>
<feature type="transmembrane region" description="Helical" evidence="8">
    <location>
        <begin position="261"/>
        <end position="280"/>
    </location>
</feature>
<name>A0A081G1G4_9GAMM</name>
<keyword evidence="4" id="KW-1003">Cell membrane</keyword>
<dbReference type="PANTHER" id="PTHR36838:SF4">
    <property type="entry name" value="AUXIN EFFLUX CARRIER FAMILY PROTEIN"/>
    <property type="match status" value="1"/>
</dbReference>
<comment type="caution">
    <text evidence="9">The sequence shown here is derived from an EMBL/GenBank/DDBJ whole genome shotgun (WGS) entry which is preliminary data.</text>
</comment>
<feature type="transmembrane region" description="Helical" evidence="8">
    <location>
        <begin position="292"/>
        <end position="312"/>
    </location>
</feature>
<feature type="transmembrane region" description="Helical" evidence="8">
    <location>
        <begin position="41"/>
        <end position="60"/>
    </location>
</feature>
<keyword evidence="6 8" id="KW-1133">Transmembrane helix</keyword>
<dbReference type="Pfam" id="PF03547">
    <property type="entry name" value="Mem_trans"/>
    <property type="match status" value="2"/>
</dbReference>
<organism evidence="9 10">
    <name type="scientific">Marinobacterium lacunae</name>
    <dbReference type="NCBI Taxonomy" id="1232683"/>
    <lineage>
        <taxon>Bacteria</taxon>
        <taxon>Pseudomonadati</taxon>
        <taxon>Pseudomonadota</taxon>
        <taxon>Gammaproteobacteria</taxon>
        <taxon>Oceanospirillales</taxon>
        <taxon>Oceanospirillaceae</taxon>
        <taxon>Marinobacterium</taxon>
    </lineage>
</organism>
<evidence type="ECO:0000256" key="2">
    <source>
        <dbReference type="ARBA" id="ARBA00010145"/>
    </source>
</evidence>
<keyword evidence="5 8" id="KW-0812">Transmembrane</keyword>
<feature type="transmembrane region" description="Helical" evidence="8">
    <location>
        <begin position="72"/>
        <end position="91"/>
    </location>
</feature>
<dbReference type="Proteomes" id="UP000028252">
    <property type="component" value="Unassembled WGS sequence"/>
</dbReference>
<dbReference type="InterPro" id="IPR038770">
    <property type="entry name" value="Na+/solute_symporter_sf"/>
</dbReference>
<protein>
    <submittedName>
        <fullName evidence="9">Putative membrane protein</fullName>
    </submittedName>
</protein>
<keyword evidence="7 8" id="KW-0472">Membrane</keyword>
<feature type="transmembrane region" description="Helical" evidence="8">
    <location>
        <begin position="7"/>
        <end position="29"/>
    </location>
</feature>
<dbReference type="EMBL" id="JMQN01000015">
    <property type="protein sequence ID" value="KEA64619.1"/>
    <property type="molecule type" value="Genomic_DNA"/>
</dbReference>
<dbReference type="Gene3D" id="1.20.1530.20">
    <property type="match status" value="1"/>
</dbReference>
<evidence type="ECO:0000256" key="8">
    <source>
        <dbReference type="SAM" id="Phobius"/>
    </source>
</evidence>
<dbReference type="eggNOG" id="COG0679">
    <property type="taxonomic scope" value="Bacteria"/>
</dbReference>
<accession>A0A081G1G4</accession>
<evidence type="ECO:0000256" key="6">
    <source>
        <dbReference type="ARBA" id="ARBA00022989"/>
    </source>
</evidence>
<feature type="transmembrane region" description="Helical" evidence="8">
    <location>
        <begin position="133"/>
        <end position="156"/>
    </location>
</feature>
<evidence type="ECO:0000256" key="1">
    <source>
        <dbReference type="ARBA" id="ARBA00004651"/>
    </source>
</evidence>
<dbReference type="OrthoDB" id="9786439at2"/>
<dbReference type="GO" id="GO:0055085">
    <property type="term" value="P:transmembrane transport"/>
    <property type="evidence" value="ECO:0007669"/>
    <property type="project" value="InterPro"/>
</dbReference>
<dbReference type="RefSeq" id="WP_036184641.1">
    <property type="nucleotide sequence ID" value="NZ_JMQN01000015.1"/>
</dbReference>
<dbReference type="GO" id="GO:0005886">
    <property type="term" value="C:plasma membrane"/>
    <property type="evidence" value="ECO:0007669"/>
    <property type="project" value="UniProtKB-SubCell"/>
</dbReference>
<sequence>MHLYLQTLAFTGTIVAPIFFILFLGFFLLRLRVINENFVNTASKLVFTLTLPALVFLAIARMDFHATFNPELLGYVLIATLITYALIWWLGSRWISQPSDLAAFIQGAYRSNYGIIGLAVSYNLFGQSGLAQASLLLALIIPLYNVLAIICLTLPLKRADGLRLGRIALEVARNPLILAVVLALPFSYFNIGLPALIARTGDYFADLTLPLALLAIGGTLNLKSLRNSSGTAFWATLIKLVLLPGLVTPVAWLAGFRGEELVILMVLFASPTAAASFVMAKAMGANAELSANVILTTTLGSVITLSSAIYLVKLMGVI</sequence>
<evidence type="ECO:0000256" key="5">
    <source>
        <dbReference type="ARBA" id="ARBA00022692"/>
    </source>
</evidence>
<keyword evidence="3" id="KW-0813">Transport</keyword>
<evidence type="ECO:0000256" key="7">
    <source>
        <dbReference type="ARBA" id="ARBA00023136"/>
    </source>
</evidence>
<evidence type="ECO:0000256" key="3">
    <source>
        <dbReference type="ARBA" id="ARBA00022448"/>
    </source>
</evidence>
<comment type="similarity">
    <text evidence="2">Belongs to the auxin efflux carrier (TC 2.A.69) family.</text>
</comment>
<dbReference type="InterPro" id="IPR004776">
    <property type="entry name" value="Mem_transp_PIN-like"/>
</dbReference>